<feature type="region of interest" description="Disordered" evidence="1">
    <location>
        <begin position="528"/>
        <end position="568"/>
    </location>
</feature>
<evidence type="ECO:0000256" key="1">
    <source>
        <dbReference type="SAM" id="MobiDB-lite"/>
    </source>
</evidence>
<feature type="compositionally biased region" description="Polar residues" evidence="1">
    <location>
        <begin position="9"/>
        <end position="21"/>
    </location>
</feature>
<reference evidence="2 3" key="1">
    <citation type="submission" date="2016-07" db="EMBL/GenBank/DDBJ databases">
        <title>Pervasive Adenine N6-methylation of Active Genes in Fungi.</title>
        <authorList>
            <consortium name="DOE Joint Genome Institute"/>
            <person name="Mondo S.J."/>
            <person name="Dannebaum R.O."/>
            <person name="Kuo R.C."/>
            <person name="Labutti K."/>
            <person name="Haridas S."/>
            <person name="Kuo A."/>
            <person name="Salamov A."/>
            <person name="Ahrendt S.R."/>
            <person name="Lipzen A."/>
            <person name="Sullivan W."/>
            <person name="Andreopoulos W.B."/>
            <person name="Clum A."/>
            <person name="Lindquist E."/>
            <person name="Daum C."/>
            <person name="Ramamoorthy G.K."/>
            <person name="Gryganskyi A."/>
            <person name="Culley D."/>
            <person name="Magnuson J.K."/>
            <person name="James T.Y."/>
            <person name="O'Malley M.A."/>
            <person name="Stajich J.E."/>
            <person name="Spatafora J.W."/>
            <person name="Visel A."/>
            <person name="Grigoriev I.V."/>
        </authorList>
    </citation>
    <scope>NUCLEOTIDE SEQUENCE [LARGE SCALE GENOMIC DNA]</scope>
    <source>
        <strain evidence="2 3">CBS 129021</strain>
    </source>
</reference>
<feature type="compositionally biased region" description="Polar residues" evidence="1">
    <location>
        <begin position="300"/>
        <end position="315"/>
    </location>
</feature>
<feature type="region of interest" description="Disordered" evidence="1">
    <location>
        <begin position="752"/>
        <end position="808"/>
    </location>
</feature>
<dbReference type="STRING" id="1141098.A0A1Y2EJG1"/>
<gene>
    <name evidence="2" type="ORF">BCR38DRAFT_416718</name>
</gene>
<protein>
    <submittedName>
        <fullName evidence="2">Uncharacterized protein</fullName>
    </submittedName>
</protein>
<feature type="region of interest" description="Disordered" evidence="1">
    <location>
        <begin position="182"/>
        <end position="275"/>
    </location>
</feature>
<feature type="region of interest" description="Disordered" evidence="1">
    <location>
        <begin position="670"/>
        <end position="738"/>
    </location>
</feature>
<keyword evidence="3" id="KW-1185">Reference proteome</keyword>
<feature type="region of interest" description="Disordered" evidence="1">
    <location>
        <begin position="134"/>
        <end position="153"/>
    </location>
</feature>
<dbReference type="OrthoDB" id="3941134at2759"/>
<feature type="compositionally biased region" description="Polar residues" evidence="1">
    <location>
        <begin position="792"/>
        <end position="802"/>
    </location>
</feature>
<name>A0A1Y2EJG1_9PEZI</name>
<feature type="region of interest" description="Disordered" evidence="1">
    <location>
        <begin position="599"/>
        <end position="654"/>
    </location>
</feature>
<feature type="compositionally biased region" description="Polar residues" evidence="1">
    <location>
        <begin position="238"/>
        <end position="248"/>
    </location>
</feature>
<sequence length="824" mass="89172">MDDPWGSPWASSDAATTQNEHPTPSPPKNLLSPPPKAFFGGLSNLTNHSLWTGDDGLRVWTGAEQAEQTATSPGWGAWGDFGSHSPQLNLRADSPGKASPIAWPGSAATSPGLRPAERSRASSIFRSVSPDPWAAGSLWNDKTDEPSPVYPKSGSIPIDEYEFGVVEPSEPQNALVIHVDEPELAKQSEGSVAVPSGEGQGKQVPRGIAWDEPPVASSELRQVHTESVAGVEHRDSPSRPSSTFSANSEHGPDRQDSPITSIDEDPKFRPHVRRKVSTRVLELVDKFDGMARAASEEPPAQSSTTIESRGRSSSRVIAAEPQHSTDFGDLKDADPACERPRQMSTTSTSSNGSMTPKTRREGLVDFASKADTSLIKAPIPTGPSIPVQQLIDKFGPIKFEIDLQAIDKLFPDSPQVHDDEGPDLGGVSDRIIFDSFTTIEERKAWYRISRYGSMRKHNSGEEENYHRVAWRTSNLHDDTIRVVRRWMEEDSFSGKAMLGNKRTSTFNWDSTAAPVELDKIFGRKQSFHSRADSNASTHPPKQQPRSSGSIDERHESAGRITSLPPPAATVASFGWSSTAVKQPSAKQSAARDIQQLAKLPKPPQYTPSLGDAASKIVPKPPDAQPPMSVTGTTRPEDDEDDDWGEMVSSPINEAPVTISRAFTVESKYLDSPEPSLDIHTPQSVEHESPATARASLSIDSIIATPNPTAASKPDSQLSQQTPSIAPAPQLVSTNPDPWASADFSLFKDIAATSTQSATSTERQTSTLSTDPSLPSQKPTSPMPDKAPPATRVSLSPVQPSQDGEQEQLVRDIIARLPDLTYMLR</sequence>
<proteinExistence type="predicted"/>
<evidence type="ECO:0000313" key="2">
    <source>
        <dbReference type="EMBL" id="ORY71406.1"/>
    </source>
</evidence>
<dbReference type="Proteomes" id="UP000193689">
    <property type="component" value="Unassembled WGS sequence"/>
</dbReference>
<feature type="compositionally biased region" description="Polar residues" evidence="1">
    <location>
        <begin position="703"/>
        <end position="723"/>
    </location>
</feature>
<organism evidence="2 3">
    <name type="scientific">Pseudomassariella vexata</name>
    <dbReference type="NCBI Taxonomy" id="1141098"/>
    <lineage>
        <taxon>Eukaryota</taxon>
        <taxon>Fungi</taxon>
        <taxon>Dikarya</taxon>
        <taxon>Ascomycota</taxon>
        <taxon>Pezizomycotina</taxon>
        <taxon>Sordariomycetes</taxon>
        <taxon>Xylariomycetidae</taxon>
        <taxon>Amphisphaeriales</taxon>
        <taxon>Pseudomassariaceae</taxon>
        <taxon>Pseudomassariella</taxon>
    </lineage>
</organism>
<evidence type="ECO:0000313" key="3">
    <source>
        <dbReference type="Proteomes" id="UP000193689"/>
    </source>
</evidence>
<dbReference type="AlphaFoldDB" id="A0A1Y2EJG1"/>
<dbReference type="GeneID" id="63775332"/>
<feature type="region of interest" description="Disordered" evidence="1">
    <location>
        <begin position="64"/>
        <end position="123"/>
    </location>
</feature>
<dbReference type="InParanoid" id="A0A1Y2EJG1"/>
<feature type="compositionally biased region" description="Low complexity" evidence="1">
    <location>
        <begin position="752"/>
        <end position="775"/>
    </location>
</feature>
<feature type="compositionally biased region" description="Polar residues" evidence="1">
    <location>
        <begin position="532"/>
        <end position="549"/>
    </location>
</feature>
<feature type="region of interest" description="Disordered" evidence="1">
    <location>
        <begin position="290"/>
        <end position="358"/>
    </location>
</feature>
<feature type="compositionally biased region" description="Basic and acidic residues" evidence="1">
    <location>
        <begin position="326"/>
        <end position="341"/>
    </location>
</feature>
<dbReference type="EMBL" id="MCFJ01000001">
    <property type="protein sequence ID" value="ORY71406.1"/>
    <property type="molecule type" value="Genomic_DNA"/>
</dbReference>
<feature type="compositionally biased region" description="Pro residues" evidence="1">
    <location>
        <begin position="23"/>
        <end position="36"/>
    </location>
</feature>
<accession>A0A1Y2EJG1</accession>
<comment type="caution">
    <text evidence="2">The sequence shown here is derived from an EMBL/GenBank/DDBJ whole genome shotgun (WGS) entry which is preliminary data.</text>
</comment>
<dbReference type="RefSeq" id="XP_040720998.1">
    <property type="nucleotide sequence ID" value="XM_040859120.1"/>
</dbReference>
<feature type="region of interest" description="Disordered" evidence="1">
    <location>
        <begin position="1"/>
        <end position="38"/>
    </location>
</feature>